<evidence type="ECO:0000256" key="6">
    <source>
        <dbReference type="ARBA" id="ARBA00022727"/>
    </source>
</evidence>
<dbReference type="Pfam" id="PF13793">
    <property type="entry name" value="Pribosyltran_N"/>
    <property type="match status" value="1"/>
</dbReference>
<evidence type="ECO:0000313" key="14">
    <source>
        <dbReference type="EMBL" id="SVB42565.1"/>
    </source>
</evidence>
<dbReference type="InterPro" id="IPR000842">
    <property type="entry name" value="PRib_PP_synth_CS"/>
</dbReference>
<dbReference type="GO" id="GO:0002189">
    <property type="term" value="C:ribose phosphate diphosphokinase complex"/>
    <property type="evidence" value="ECO:0007669"/>
    <property type="project" value="TreeGrafter"/>
</dbReference>
<dbReference type="PROSITE" id="PS00114">
    <property type="entry name" value="PRPP_SYNTHASE"/>
    <property type="match status" value="1"/>
</dbReference>
<evidence type="ECO:0000259" key="13">
    <source>
        <dbReference type="Pfam" id="PF13793"/>
    </source>
</evidence>
<feature type="non-terminal residue" evidence="14">
    <location>
        <position position="268"/>
    </location>
</feature>
<comment type="cofactor">
    <cofactor evidence="1">
        <name>Mg(2+)</name>
        <dbReference type="ChEBI" id="CHEBI:18420"/>
    </cofactor>
</comment>
<dbReference type="EMBL" id="UINC01041380">
    <property type="protein sequence ID" value="SVB42565.1"/>
    <property type="molecule type" value="Genomic_DNA"/>
</dbReference>
<evidence type="ECO:0000256" key="10">
    <source>
        <dbReference type="ARBA" id="ARBA00022842"/>
    </source>
</evidence>
<dbReference type="InterPro" id="IPR000836">
    <property type="entry name" value="PRTase_dom"/>
</dbReference>
<dbReference type="EC" id="2.7.6.1" evidence="3"/>
<dbReference type="GO" id="GO:0005737">
    <property type="term" value="C:cytoplasm"/>
    <property type="evidence" value="ECO:0007669"/>
    <property type="project" value="TreeGrafter"/>
</dbReference>
<dbReference type="NCBIfam" id="NF002320">
    <property type="entry name" value="PRK01259.1"/>
    <property type="match status" value="1"/>
</dbReference>
<keyword evidence="9" id="KW-0067">ATP-binding</keyword>
<evidence type="ECO:0000256" key="11">
    <source>
        <dbReference type="ARBA" id="ARBA00049535"/>
    </source>
</evidence>
<keyword evidence="5" id="KW-0479">Metal-binding</keyword>
<comment type="catalytic activity">
    <reaction evidence="11">
        <text>D-ribose 5-phosphate + ATP = 5-phospho-alpha-D-ribose 1-diphosphate + AMP + H(+)</text>
        <dbReference type="Rhea" id="RHEA:15609"/>
        <dbReference type="ChEBI" id="CHEBI:15378"/>
        <dbReference type="ChEBI" id="CHEBI:30616"/>
        <dbReference type="ChEBI" id="CHEBI:58017"/>
        <dbReference type="ChEBI" id="CHEBI:78346"/>
        <dbReference type="ChEBI" id="CHEBI:456215"/>
        <dbReference type="EC" id="2.7.6.1"/>
    </reaction>
</comment>
<keyword evidence="8" id="KW-0418">Kinase</keyword>
<dbReference type="GO" id="GO:0006164">
    <property type="term" value="P:purine nucleotide biosynthetic process"/>
    <property type="evidence" value="ECO:0007669"/>
    <property type="project" value="TreeGrafter"/>
</dbReference>
<evidence type="ECO:0000256" key="8">
    <source>
        <dbReference type="ARBA" id="ARBA00022777"/>
    </source>
</evidence>
<dbReference type="GO" id="GO:0016301">
    <property type="term" value="F:kinase activity"/>
    <property type="evidence" value="ECO:0007669"/>
    <property type="project" value="UniProtKB-KW"/>
</dbReference>
<keyword evidence="4" id="KW-0808">Transferase</keyword>
<organism evidence="14">
    <name type="scientific">marine metagenome</name>
    <dbReference type="NCBI Taxonomy" id="408172"/>
    <lineage>
        <taxon>unclassified sequences</taxon>
        <taxon>metagenomes</taxon>
        <taxon>ecological metagenomes</taxon>
    </lineage>
</organism>
<evidence type="ECO:0000256" key="5">
    <source>
        <dbReference type="ARBA" id="ARBA00022723"/>
    </source>
</evidence>
<reference evidence="14" key="1">
    <citation type="submission" date="2018-05" db="EMBL/GenBank/DDBJ databases">
        <authorList>
            <person name="Lanie J.A."/>
            <person name="Ng W.-L."/>
            <person name="Kazmierczak K.M."/>
            <person name="Andrzejewski T.M."/>
            <person name="Davidsen T.M."/>
            <person name="Wayne K.J."/>
            <person name="Tettelin H."/>
            <person name="Glass J.I."/>
            <person name="Rusch D."/>
            <person name="Podicherti R."/>
            <person name="Tsui H.-C.T."/>
            <person name="Winkler M.E."/>
        </authorList>
    </citation>
    <scope>NUCLEOTIDE SEQUENCE</scope>
</reference>
<dbReference type="GO" id="GO:0006015">
    <property type="term" value="P:5-phosphoribose 1-diphosphate biosynthetic process"/>
    <property type="evidence" value="ECO:0007669"/>
    <property type="project" value="TreeGrafter"/>
</dbReference>
<dbReference type="GO" id="GO:0009156">
    <property type="term" value="P:ribonucleoside monophosphate biosynthetic process"/>
    <property type="evidence" value="ECO:0007669"/>
    <property type="project" value="InterPro"/>
</dbReference>
<evidence type="ECO:0000256" key="4">
    <source>
        <dbReference type="ARBA" id="ARBA00022679"/>
    </source>
</evidence>
<keyword evidence="10" id="KW-0460">Magnesium</keyword>
<accession>A0A382DWD0</accession>
<evidence type="ECO:0000259" key="12">
    <source>
        <dbReference type="Pfam" id="PF00156"/>
    </source>
</evidence>
<dbReference type="PANTHER" id="PTHR10210">
    <property type="entry name" value="RIBOSE-PHOSPHATE DIPHOSPHOKINASE FAMILY MEMBER"/>
    <property type="match status" value="1"/>
</dbReference>
<evidence type="ECO:0000256" key="2">
    <source>
        <dbReference type="ARBA" id="ARBA00004996"/>
    </source>
</evidence>
<dbReference type="InterPro" id="IPR029057">
    <property type="entry name" value="PRTase-like"/>
</dbReference>
<evidence type="ECO:0000256" key="9">
    <source>
        <dbReference type="ARBA" id="ARBA00022840"/>
    </source>
</evidence>
<dbReference type="AlphaFoldDB" id="A0A382DWD0"/>
<dbReference type="PANTHER" id="PTHR10210:SF41">
    <property type="entry name" value="RIBOSE-PHOSPHATE PYROPHOSPHOKINASE 1, CHLOROPLASTIC"/>
    <property type="match status" value="1"/>
</dbReference>
<proteinExistence type="predicted"/>
<dbReference type="GO" id="GO:0005524">
    <property type="term" value="F:ATP binding"/>
    <property type="evidence" value="ECO:0007669"/>
    <property type="project" value="UniProtKB-KW"/>
</dbReference>
<dbReference type="Gene3D" id="3.40.50.2020">
    <property type="match status" value="2"/>
</dbReference>
<comment type="pathway">
    <text evidence="2">Metabolic intermediate biosynthesis; 5-phospho-alpha-D-ribose 1-diphosphate biosynthesis; 5-phospho-alpha-D-ribose 1-diphosphate from D-ribose 5-phosphate (route I): step 1/1.</text>
</comment>
<evidence type="ECO:0000256" key="1">
    <source>
        <dbReference type="ARBA" id="ARBA00001946"/>
    </source>
</evidence>
<dbReference type="FunFam" id="3.40.50.2020:FF:000001">
    <property type="entry name" value="Ribose-phosphate pyrophosphokinase"/>
    <property type="match status" value="1"/>
</dbReference>
<protein>
    <recommendedName>
        <fullName evidence="3">ribose-phosphate diphosphokinase</fullName>
        <ecNumber evidence="3">2.7.6.1</ecNumber>
    </recommendedName>
</protein>
<name>A0A382DWD0_9ZZZZ</name>
<dbReference type="Pfam" id="PF00156">
    <property type="entry name" value="Pribosyltran"/>
    <property type="match status" value="1"/>
</dbReference>
<dbReference type="SMART" id="SM01400">
    <property type="entry name" value="Pribosyltran_N"/>
    <property type="match status" value="1"/>
</dbReference>
<dbReference type="GO" id="GO:0004749">
    <property type="term" value="F:ribose phosphate diphosphokinase activity"/>
    <property type="evidence" value="ECO:0007669"/>
    <property type="project" value="UniProtKB-EC"/>
</dbReference>
<sequence length="268" mass="29191">MKLLTGNSNKILSKKISKYLKSKLINSSIRKFADGEIYIEINENIRGNSIFIIQSISSPANDNLMELLLCIDALKRSSAKNITTVIPYFGYARQDRKVVPRTSISAKLVSNLITKAGADRVVTVDLHAGQIQGFFDIPVDNLFCTPIFARHIKKNIKSKSIICVAPDVGGTERARALGKSLDVGLAIVDKRRPAPGKSQVMNVIGNVKDKTCIIVDDIIDSGGTIVNSAKALKNRGAKEVYAYITHGVLSGEAVKKIQKSVIKKLVIT</sequence>
<gene>
    <name evidence="14" type="ORF">METZ01_LOCUS195419</name>
</gene>
<evidence type="ECO:0000256" key="3">
    <source>
        <dbReference type="ARBA" id="ARBA00013247"/>
    </source>
</evidence>
<dbReference type="CDD" id="cd06223">
    <property type="entry name" value="PRTases_typeI"/>
    <property type="match status" value="1"/>
</dbReference>
<evidence type="ECO:0000256" key="7">
    <source>
        <dbReference type="ARBA" id="ARBA00022741"/>
    </source>
</evidence>
<dbReference type="SUPFAM" id="SSF53271">
    <property type="entry name" value="PRTase-like"/>
    <property type="match status" value="1"/>
</dbReference>
<feature type="domain" description="Phosphoribosyltransferase" evidence="12">
    <location>
        <begin position="149"/>
        <end position="263"/>
    </location>
</feature>
<dbReference type="GO" id="GO:0000287">
    <property type="term" value="F:magnesium ion binding"/>
    <property type="evidence" value="ECO:0007669"/>
    <property type="project" value="InterPro"/>
</dbReference>
<dbReference type="InterPro" id="IPR029099">
    <property type="entry name" value="Pribosyltran_N"/>
</dbReference>
<keyword evidence="7" id="KW-0547">Nucleotide-binding</keyword>
<feature type="domain" description="Ribose-phosphate pyrophosphokinase N-terminal" evidence="13">
    <location>
        <begin position="1"/>
        <end position="117"/>
    </location>
</feature>
<dbReference type="InterPro" id="IPR005946">
    <property type="entry name" value="Rib-P_diPkinase"/>
</dbReference>
<dbReference type="NCBIfam" id="TIGR01251">
    <property type="entry name" value="ribP_PPkin"/>
    <property type="match status" value="1"/>
</dbReference>
<keyword evidence="6" id="KW-0545">Nucleotide biosynthesis</keyword>